<evidence type="ECO:0000256" key="4">
    <source>
        <dbReference type="ARBA" id="ARBA00022692"/>
    </source>
</evidence>
<dbReference type="InterPro" id="IPR003593">
    <property type="entry name" value="AAA+_ATPase"/>
</dbReference>
<feature type="transmembrane region" description="Helical" evidence="9">
    <location>
        <begin position="1398"/>
        <end position="1420"/>
    </location>
</feature>
<feature type="transmembrane region" description="Helical" evidence="9">
    <location>
        <begin position="461"/>
        <end position="478"/>
    </location>
</feature>
<evidence type="ECO:0000313" key="12">
    <source>
        <dbReference type="Proteomes" id="UP000070544"/>
    </source>
</evidence>
<dbReference type="PROSITE" id="PS00211">
    <property type="entry name" value="ABC_TRANSPORTER_1"/>
    <property type="match status" value="1"/>
</dbReference>
<dbReference type="CDD" id="cd03232">
    <property type="entry name" value="ABCG_PDR_domain2"/>
    <property type="match status" value="1"/>
</dbReference>
<dbReference type="SUPFAM" id="SSF52540">
    <property type="entry name" value="P-loop containing nucleoside triphosphate hydrolases"/>
    <property type="match status" value="2"/>
</dbReference>
<protein>
    <recommendedName>
        <fullName evidence="10">ABC transporter domain-containing protein</fullName>
    </recommendedName>
</protein>
<keyword evidence="5" id="KW-0547">Nucleotide-binding</keyword>
<sequence length="1431" mass="159190">MSTQTTKPLLKRRLTSRLLTAEIGLQDSEIKPFLDNQSEVAREKGFDRKHVTLVWRDVGVVGSKSLVTEGIPNFGGPFLALAKLPILPYLLIKKRLDAKAKGPQPDVPTTATILHPTSGFVRPGEMLLVLGKPGSGADALVRVLGQTPDRIKRVYREVSGDITLNGMSNKEFKKQYENEVIYSGDRDLHVPALTVRQTMSSALKFKIGQTSQVEGIAAVRDESAKFYEDWLGLSKAMDTVVGDEFLRGVSGGEKKRVSIAEQMLGSGSVNVWEQTTRGLDSTYALNVVKGIRLATTQLKRTTVMHINQTGDSVFNLFNRVLLLSRGRTVYFGPASKARSYFEKLGFRPLPRQSVSDFINSVTEVKERTLADGVHPGSVPSTPEEFETAWLSSEEYRTVMSELAAAEGAVVADNAAESFAASEDAFRKEFHTSGTKSSFARTAREQITTCLTREFQLLRTQIWTVVLAILFEGIVGIIMGSINFRMPLSALGAFSRGGVIFYSLLFNSLQALAEIPKLVSERQFTYKHKEWTFYHTGLHYLAWAVADLPGRLVKTILFGTLIYWLAGLNPDPTRFFTFLLFNFFSGFSYTSFSRFLTAISPDAPVAVRLNALWLIPCILYSGYIIPLPDVRAWFKWFPWINPLFYSFRALMANEFRGLVFTCADDYVVPPYPSVPAAYKTCNLAGAKLGSLEVSGDDYISRAYGVDSSLTATWTNFGGVFGLWFLFLSLSVLISEVSERGGSVVNRMIFKKLPKDPSAFTDASNDSSITIDDEKGADRGRQDRLLTRVATSKITANVNLTWRNLNYWVDAPAGGELQLLTDVTGCLRPGRMLALMGFSGAGKTTLQDVLARRKAEGRIDGTVYVGSSPQNSSFKRIMGYAEQMDILTPTMTVRESLRFSAYLRQPSDVSVDEKNKFADEVIDLMGLHEIADALVGKLETGVGINLTDRKRVAIAIELCARPELLVLDEPTSGLDTYAAFQIIRLLRKLADKGLSILCTIHQPSAILFEHFDDLMLLAKGGKTLYFGEIGPQSRTVTSYFERYGAAPFDSSENPAEYILNAGNGLKNADFDASIDWIEMWKRSPEAKVLEDTVERLRSATAHEKLQAEEDSEYSLSTLQQIPIVMRQMFVTYWRKPDYNFGILVAIIFNCFYTSFTFFQLGYDKGGALNRIFSLFCVACWTVVSINLPLPHFCDMKINFLHESAQGFYNWFAFSTAITVVEIPYVIIRGTVFFVFYYYTTGLSGSASAAATFWIFEVLAQLFAVTFTQAVGSVMPNYRKAQMASAFISSLLPGLAGLALPSPQMSPFFQFFYYLNPYHYFVEATLTTEFKDLVIKCSESDLIRFIPPPGTTCGTYMMAYFKAGGPGYLSNPSATDVCGFCQVSDPSAILGQMFAFSYSNVARSALALLAMSVFNRLVMYIALRFHARRSSKFK</sequence>
<dbReference type="GO" id="GO:0005524">
    <property type="term" value="F:ATP binding"/>
    <property type="evidence" value="ECO:0007669"/>
    <property type="project" value="UniProtKB-KW"/>
</dbReference>
<dbReference type="SMART" id="SM00382">
    <property type="entry name" value="AAA"/>
    <property type="match status" value="1"/>
</dbReference>
<evidence type="ECO:0000259" key="10">
    <source>
        <dbReference type="PROSITE" id="PS50893"/>
    </source>
</evidence>
<dbReference type="FunFam" id="3.40.50.300:FF:000054">
    <property type="entry name" value="ABC multidrug transporter atrF"/>
    <property type="match status" value="1"/>
</dbReference>
<dbReference type="Pfam" id="PF06422">
    <property type="entry name" value="PDR_CDR"/>
    <property type="match status" value="1"/>
</dbReference>
<feature type="transmembrane region" description="Helical" evidence="9">
    <location>
        <begin position="498"/>
        <end position="518"/>
    </location>
</feature>
<feature type="transmembrane region" description="Helical" evidence="9">
    <location>
        <begin position="1136"/>
        <end position="1156"/>
    </location>
</feature>
<name>A0A139ASX9_GONPJ</name>
<dbReference type="Pfam" id="PF19055">
    <property type="entry name" value="ABC2_membrane_7"/>
    <property type="match status" value="1"/>
</dbReference>
<accession>A0A139ASX9</accession>
<dbReference type="GO" id="GO:0140359">
    <property type="term" value="F:ABC-type transporter activity"/>
    <property type="evidence" value="ECO:0007669"/>
    <property type="project" value="InterPro"/>
</dbReference>
<evidence type="ECO:0000256" key="8">
    <source>
        <dbReference type="ARBA" id="ARBA00023136"/>
    </source>
</evidence>
<feature type="transmembrane region" description="Helical" evidence="9">
    <location>
        <begin position="712"/>
        <end position="732"/>
    </location>
</feature>
<evidence type="ECO:0000256" key="6">
    <source>
        <dbReference type="ARBA" id="ARBA00022840"/>
    </source>
</evidence>
<dbReference type="EMBL" id="KQ965737">
    <property type="protein sequence ID" value="KXS19841.1"/>
    <property type="molecule type" value="Genomic_DNA"/>
</dbReference>
<feature type="domain" description="ABC transporter" evidence="10">
    <location>
        <begin position="798"/>
        <end position="1043"/>
    </location>
</feature>
<organism evidence="11 12">
    <name type="scientific">Gonapodya prolifera (strain JEL478)</name>
    <name type="common">Monoblepharis prolifera</name>
    <dbReference type="NCBI Taxonomy" id="1344416"/>
    <lineage>
        <taxon>Eukaryota</taxon>
        <taxon>Fungi</taxon>
        <taxon>Fungi incertae sedis</taxon>
        <taxon>Chytridiomycota</taxon>
        <taxon>Chytridiomycota incertae sedis</taxon>
        <taxon>Monoblepharidomycetes</taxon>
        <taxon>Monoblepharidales</taxon>
        <taxon>Gonapodyaceae</taxon>
        <taxon>Gonapodya</taxon>
    </lineage>
</organism>
<dbReference type="Pfam" id="PF01061">
    <property type="entry name" value="ABC2_membrane"/>
    <property type="match status" value="2"/>
</dbReference>
<comment type="subcellular location">
    <subcellularLocation>
        <location evidence="1">Membrane</location>
        <topology evidence="1">Multi-pass membrane protein</topology>
    </subcellularLocation>
</comment>
<keyword evidence="4 9" id="KW-0812">Transmembrane</keyword>
<evidence type="ECO:0000256" key="2">
    <source>
        <dbReference type="ARBA" id="ARBA00006012"/>
    </source>
</evidence>
<dbReference type="PANTHER" id="PTHR19241">
    <property type="entry name" value="ATP-BINDING CASSETTE TRANSPORTER"/>
    <property type="match status" value="1"/>
</dbReference>
<keyword evidence="8 9" id="KW-0472">Membrane</keyword>
<dbReference type="InterPro" id="IPR017871">
    <property type="entry name" value="ABC_transporter-like_CS"/>
</dbReference>
<feature type="transmembrane region" description="Helical" evidence="9">
    <location>
        <begin position="1208"/>
        <end position="1236"/>
    </location>
</feature>
<evidence type="ECO:0000256" key="3">
    <source>
        <dbReference type="ARBA" id="ARBA00022448"/>
    </source>
</evidence>
<evidence type="ECO:0000256" key="9">
    <source>
        <dbReference type="SAM" id="Phobius"/>
    </source>
</evidence>
<dbReference type="InterPro" id="IPR034003">
    <property type="entry name" value="ABCG_PDR_2"/>
</dbReference>
<feature type="transmembrane region" description="Helical" evidence="9">
    <location>
        <begin position="604"/>
        <end position="624"/>
    </location>
</feature>
<dbReference type="InterPro" id="IPR013525">
    <property type="entry name" value="ABC2_TM"/>
</dbReference>
<dbReference type="InterPro" id="IPR043926">
    <property type="entry name" value="ABCG_dom"/>
</dbReference>
<feature type="transmembrane region" description="Helical" evidence="9">
    <location>
        <begin position="574"/>
        <end position="592"/>
    </location>
</feature>
<dbReference type="OrthoDB" id="245989at2759"/>
<dbReference type="GO" id="GO:0016020">
    <property type="term" value="C:membrane"/>
    <property type="evidence" value="ECO:0007669"/>
    <property type="project" value="UniProtKB-SubCell"/>
</dbReference>
<feature type="transmembrane region" description="Helical" evidence="9">
    <location>
        <begin position="1248"/>
        <end position="1268"/>
    </location>
</feature>
<keyword evidence="12" id="KW-1185">Reference proteome</keyword>
<evidence type="ECO:0000256" key="7">
    <source>
        <dbReference type="ARBA" id="ARBA00022989"/>
    </source>
</evidence>
<evidence type="ECO:0000256" key="5">
    <source>
        <dbReference type="ARBA" id="ARBA00022741"/>
    </source>
</evidence>
<dbReference type="Proteomes" id="UP000070544">
    <property type="component" value="Unassembled WGS sequence"/>
</dbReference>
<dbReference type="OMA" id="DAGNGMC"/>
<dbReference type="InterPro" id="IPR010929">
    <property type="entry name" value="PDR_CDR_ABC"/>
</dbReference>
<dbReference type="PROSITE" id="PS50893">
    <property type="entry name" value="ABC_TRANSPORTER_2"/>
    <property type="match status" value="2"/>
</dbReference>
<feature type="domain" description="ABC transporter" evidence="10">
    <location>
        <begin position="94"/>
        <end position="350"/>
    </location>
</feature>
<proteinExistence type="inferred from homology"/>
<keyword evidence="3" id="KW-0813">Transport</keyword>
<gene>
    <name evidence="11" type="ORF">M427DRAFT_52687</name>
</gene>
<reference evidence="11 12" key="1">
    <citation type="journal article" date="2015" name="Genome Biol. Evol.">
        <title>Phylogenomic analyses indicate that early fungi evolved digesting cell walls of algal ancestors of land plants.</title>
        <authorList>
            <person name="Chang Y."/>
            <person name="Wang S."/>
            <person name="Sekimoto S."/>
            <person name="Aerts A.L."/>
            <person name="Choi C."/>
            <person name="Clum A."/>
            <person name="LaButti K.M."/>
            <person name="Lindquist E.A."/>
            <person name="Yee Ngan C."/>
            <person name="Ohm R.A."/>
            <person name="Salamov A.A."/>
            <person name="Grigoriev I.V."/>
            <person name="Spatafora J.W."/>
            <person name="Berbee M.L."/>
        </authorList>
    </citation>
    <scope>NUCLEOTIDE SEQUENCE [LARGE SCALE GENOMIC DNA]</scope>
    <source>
        <strain evidence="11 12">JEL478</strain>
    </source>
</reference>
<dbReference type="InterPro" id="IPR003439">
    <property type="entry name" value="ABC_transporter-like_ATP-bd"/>
</dbReference>
<keyword evidence="6" id="KW-0067">ATP-binding</keyword>
<feature type="transmembrane region" description="Helical" evidence="9">
    <location>
        <begin position="1280"/>
        <end position="1297"/>
    </location>
</feature>
<comment type="similarity">
    <text evidence="2">Belongs to the ABC transporter superfamily. ABCG family. PDR (TC 3.A.1.205) subfamily.</text>
</comment>
<dbReference type="STRING" id="1344416.A0A139ASX9"/>
<dbReference type="Gene3D" id="3.40.50.300">
    <property type="entry name" value="P-loop containing nucleotide triphosphate hydrolases"/>
    <property type="match status" value="2"/>
</dbReference>
<dbReference type="GO" id="GO:0016887">
    <property type="term" value="F:ATP hydrolysis activity"/>
    <property type="evidence" value="ECO:0007669"/>
    <property type="project" value="InterPro"/>
</dbReference>
<evidence type="ECO:0000313" key="11">
    <source>
        <dbReference type="EMBL" id="KXS19841.1"/>
    </source>
</evidence>
<feature type="transmembrane region" description="Helical" evidence="9">
    <location>
        <begin position="1168"/>
        <end position="1187"/>
    </location>
</feature>
<dbReference type="Pfam" id="PF00005">
    <property type="entry name" value="ABC_tran"/>
    <property type="match status" value="2"/>
</dbReference>
<keyword evidence="7 9" id="KW-1133">Transmembrane helix</keyword>
<dbReference type="InterPro" id="IPR027417">
    <property type="entry name" value="P-loop_NTPase"/>
</dbReference>
<evidence type="ECO:0000256" key="1">
    <source>
        <dbReference type="ARBA" id="ARBA00004141"/>
    </source>
</evidence>